<protein>
    <submittedName>
        <fullName evidence="2">Uncharacterized protein</fullName>
    </submittedName>
</protein>
<proteinExistence type="predicted"/>
<feature type="region of interest" description="Disordered" evidence="1">
    <location>
        <begin position="54"/>
        <end position="115"/>
    </location>
</feature>
<comment type="caution">
    <text evidence="2">The sequence shown here is derived from an EMBL/GenBank/DDBJ whole genome shotgun (WGS) entry which is preliminary data.</text>
</comment>
<evidence type="ECO:0000256" key="1">
    <source>
        <dbReference type="SAM" id="MobiDB-lite"/>
    </source>
</evidence>
<dbReference type="EMBL" id="JAINUF010000009">
    <property type="protein sequence ID" value="KAJ8349862.1"/>
    <property type="molecule type" value="Genomic_DNA"/>
</dbReference>
<organism evidence="2 3">
    <name type="scientific">Synaphobranchus kaupii</name>
    <name type="common">Kaup's arrowtooth eel</name>
    <dbReference type="NCBI Taxonomy" id="118154"/>
    <lineage>
        <taxon>Eukaryota</taxon>
        <taxon>Metazoa</taxon>
        <taxon>Chordata</taxon>
        <taxon>Craniata</taxon>
        <taxon>Vertebrata</taxon>
        <taxon>Euteleostomi</taxon>
        <taxon>Actinopterygii</taxon>
        <taxon>Neopterygii</taxon>
        <taxon>Teleostei</taxon>
        <taxon>Anguilliformes</taxon>
        <taxon>Synaphobranchidae</taxon>
        <taxon>Synaphobranchus</taxon>
    </lineage>
</organism>
<dbReference type="OrthoDB" id="9908496at2759"/>
<keyword evidence="3" id="KW-1185">Reference proteome</keyword>
<name>A0A9Q1F321_SYNKA</name>
<reference evidence="2" key="1">
    <citation type="journal article" date="2023" name="Science">
        <title>Genome structures resolve the early diversification of teleost fishes.</title>
        <authorList>
            <person name="Parey E."/>
            <person name="Louis A."/>
            <person name="Montfort J."/>
            <person name="Bouchez O."/>
            <person name="Roques C."/>
            <person name="Iampietro C."/>
            <person name="Lluch J."/>
            <person name="Castinel A."/>
            <person name="Donnadieu C."/>
            <person name="Desvignes T."/>
            <person name="Floi Bucao C."/>
            <person name="Jouanno E."/>
            <person name="Wen M."/>
            <person name="Mejri S."/>
            <person name="Dirks R."/>
            <person name="Jansen H."/>
            <person name="Henkel C."/>
            <person name="Chen W.J."/>
            <person name="Zahm M."/>
            <person name="Cabau C."/>
            <person name="Klopp C."/>
            <person name="Thompson A.W."/>
            <person name="Robinson-Rechavi M."/>
            <person name="Braasch I."/>
            <person name="Lecointre G."/>
            <person name="Bobe J."/>
            <person name="Postlethwait J.H."/>
            <person name="Berthelot C."/>
            <person name="Roest Crollius H."/>
            <person name="Guiguen Y."/>
        </authorList>
    </citation>
    <scope>NUCLEOTIDE SEQUENCE</scope>
    <source>
        <strain evidence="2">WJC10195</strain>
    </source>
</reference>
<evidence type="ECO:0000313" key="2">
    <source>
        <dbReference type="EMBL" id="KAJ8349862.1"/>
    </source>
</evidence>
<evidence type="ECO:0000313" key="3">
    <source>
        <dbReference type="Proteomes" id="UP001152622"/>
    </source>
</evidence>
<gene>
    <name evidence="2" type="ORF">SKAU_G00249920</name>
</gene>
<dbReference type="Proteomes" id="UP001152622">
    <property type="component" value="Chromosome 9"/>
</dbReference>
<accession>A0A9Q1F321</accession>
<dbReference type="AlphaFoldDB" id="A0A9Q1F321"/>
<sequence>MLQDVMDLRQVSMGGLGNGVPRRYEQGPKIISQVHEEAGLEIWVGNMQPLSKMDQSISTELTQAKQDQSSELAQAEQDQSPISTELTQAEQAQSSKLAQAEQAQSTISTELAQAE</sequence>